<dbReference type="SMART" id="SM00128">
    <property type="entry name" value="IPPc"/>
    <property type="match status" value="1"/>
</dbReference>
<evidence type="ECO:0000256" key="3">
    <source>
        <dbReference type="ARBA" id="ARBA00005910"/>
    </source>
</evidence>
<dbReference type="PANTHER" id="PTHR11200:SF300">
    <property type="entry name" value="TYPE II INOSITOL 1,4,5-TRISPHOSPHATE 5-PHOSPHATASE"/>
    <property type="match status" value="1"/>
</dbReference>
<dbReference type="EMBL" id="JBFDAA010000015">
    <property type="protein sequence ID" value="KAL1117910.1"/>
    <property type="molecule type" value="Genomic_DNA"/>
</dbReference>
<evidence type="ECO:0000256" key="1">
    <source>
        <dbReference type="ARBA" id="ARBA00004146"/>
    </source>
</evidence>
<evidence type="ECO:0000259" key="11">
    <source>
        <dbReference type="PROSITE" id="PS50238"/>
    </source>
</evidence>
<dbReference type="PROSITE" id="PS50238">
    <property type="entry name" value="RHOGAP"/>
    <property type="match status" value="1"/>
</dbReference>
<dbReference type="Pfam" id="PF00620">
    <property type="entry name" value="RhoGAP"/>
    <property type="match status" value="1"/>
</dbReference>
<dbReference type="FunFam" id="2.60.40.10:FF:000132">
    <property type="entry name" value="Inositol polyphosphate 5-phosphatase OCRL-1 isoform b"/>
    <property type="match status" value="1"/>
</dbReference>
<dbReference type="SUPFAM" id="SSF56219">
    <property type="entry name" value="DNase I-like"/>
    <property type="match status" value="1"/>
</dbReference>
<dbReference type="InterPro" id="IPR037793">
    <property type="entry name" value="OCRL1/INPP5B_INPP5c"/>
</dbReference>
<keyword evidence="8 10" id="KW-0472">Membrane</keyword>
<evidence type="ECO:0000256" key="9">
    <source>
        <dbReference type="ARBA" id="ARBA00023329"/>
    </source>
</evidence>
<dbReference type="Gene3D" id="2.60.40.10">
    <property type="entry name" value="Immunoglobulins"/>
    <property type="match status" value="1"/>
</dbReference>
<accession>A0ABD0Y5F9</accession>
<evidence type="ECO:0000256" key="4">
    <source>
        <dbReference type="ARBA" id="ARBA00013044"/>
    </source>
</evidence>
<dbReference type="InterPro" id="IPR008936">
    <property type="entry name" value="Rho_GTPase_activation_prot"/>
</dbReference>
<keyword evidence="13" id="KW-1185">Reference proteome</keyword>
<evidence type="ECO:0000256" key="6">
    <source>
        <dbReference type="ARBA" id="ARBA00022801"/>
    </source>
</evidence>
<dbReference type="EC" id="3.1.3.36" evidence="4"/>
<name>A0ABD0Y5F9_9HEMI</name>
<evidence type="ECO:0000256" key="5">
    <source>
        <dbReference type="ARBA" id="ARBA00022753"/>
    </source>
</evidence>
<dbReference type="InterPro" id="IPR047078">
    <property type="entry name" value="RhoGAP_OCRL1"/>
</dbReference>
<comment type="subcellular location">
    <subcellularLocation>
        <location evidence="2">Cytoplasmic vesicle</location>
        <location evidence="2">Phagosome membrane</location>
    </subcellularLocation>
    <subcellularLocation>
        <location evidence="1">Early endosome membrane</location>
    </subcellularLocation>
</comment>
<dbReference type="Gene3D" id="1.10.555.10">
    <property type="entry name" value="Rho GTPase activation protein"/>
    <property type="match status" value="1"/>
</dbReference>
<keyword evidence="9" id="KW-0968">Cytoplasmic vesicle</keyword>
<dbReference type="InterPro" id="IPR048869">
    <property type="entry name" value="OCRL-1_2_ASH"/>
</dbReference>
<evidence type="ECO:0000313" key="12">
    <source>
        <dbReference type="EMBL" id="KAL1117910.1"/>
    </source>
</evidence>
<comment type="similarity">
    <text evidence="3">Belongs to the inositol 1,4,5-trisphosphate 5-phosphatase type II family.</text>
</comment>
<gene>
    <name evidence="12" type="ORF">AAG570_004223</name>
</gene>
<dbReference type="Pfam" id="PF22669">
    <property type="entry name" value="Exo_endo_phos2"/>
    <property type="match status" value="1"/>
</dbReference>
<dbReference type="GO" id="GO:0046488">
    <property type="term" value="P:phosphatidylinositol metabolic process"/>
    <property type="evidence" value="ECO:0007669"/>
    <property type="project" value="UniProtKB-ARBA"/>
</dbReference>
<keyword evidence="5" id="KW-0967">Endosome</keyword>
<evidence type="ECO:0000256" key="2">
    <source>
        <dbReference type="ARBA" id="ARBA00004580"/>
    </source>
</evidence>
<reference evidence="12 13" key="1">
    <citation type="submission" date="2024-07" db="EMBL/GenBank/DDBJ databases">
        <title>Chromosome-level genome assembly of the water stick insect Ranatra chinensis (Heteroptera: Nepidae).</title>
        <authorList>
            <person name="Liu X."/>
        </authorList>
    </citation>
    <scope>NUCLEOTIDE SEQUENCE [LARGE SCALE GENOMIC DNA]</scope>
    <source>
        <strain evidence="12">Cailab_2021Rc</strain>
        <tissue evidence="12">Muscle</tissue>
    </source>
</reference>
<comment type="caution">
    <text evidence="12">The sequence shown here is derived from an EMBL/GenBank/DDBJ whole genome shotgun (WGS) entry which is preliminary data.</text>
</comment>
<dbReference type="AlphaFoldDB" id="A0ABD0Y5F9"/>
<evidence type="ECO:0000256" key="8">
    <source>
        <dbReference type="ARBA" id="ARBA00023136"/>
    </source>
</evidence>
<keyword evidence="6" id="KW-0378">Hydrolase</keyword>
<evidence type="ECO:0000256" key="7">
    <source>
        <dbReference type="ARBA" id="ARBA00023098"/>
    </source>
</evidence>
<dbReference type="Gene3D" id="3.60.10.10">
    <property type="entry name" value="Endonuclease/exonuclease/phosphatase"/>
    <property type="match status" value="1"/>
</dbReference>
<dbReference type="Pfam" id="PF21310">
    <property type="entry name" value="OCRL-like_ASH"/>
    <property type="match status" value="1"/>
</dbReference>
<dbReference type="FunFam" id="1.10.555.10:FF:000012">
    <property type="entry name" value="Putative inositol polyphosphate 5-phosphatase OCRL-1"/>
    <property type="match status" value="1"/>
</dbReference>
<evidence type="ECO:0000256" key="10">
    <source>
        <dbReference type="SAM" id="Phobius"/>
    </source>
</evidence>
<keyword evidence="7" id="KW-0443">Lipid metabolism</keyword>
<dbReference type="InterPro" id="IPR046985">
    <property type="entry name" value="IP5"/>
</dbReference>
<feature type="transmembrane region" description="Helical" evidence="10">
    <location>
        <begin position="12"/>
        <end position="33"/>
    </location>
</feature>
<dbReference type="GO" id="GO:0031901">
    <property type="term" value="C:early endosome membrane"/>
    <property type="evidence" value="ECO:0007669"/>
    <property type="project" value="UniProtKB-SubCell"/>
</dbReference>
<protein>
    <recommendedName>
        <fullName evidence="4">phosphoinositide 5-phosphatase</fullName>
        <ecNumber evidence="4">3.1.3.36</ecNumber>
    </recommendedName>
</protein>
<dbReference type="CDD" id="cd04380">
    <property type="entry name" value="RhoGAP_OCRL1"/>
    <property type="match status" value="1"/>
</dbReference>
<dbReference type="InterPro" id="IPR000300">
    <property type="entry name" value="IPPc"/>
</dbReference>
<dbReference type="SMART" id="SM00324">
    <property type="entry name" value="RhoGAP"/>
    <property type="match status" value="1"/>
</dbReference>
<dbReference type="InterPro" id="IPR036691">
    <property type="entry name" value="Endo/exonu/phosph_ase_sf"/>
</dbReference>
<sequence length="745" mass="85718">MNSTRPQMVIILRYDIYLFFGGLFIYGANVSLICEDGGMDNGCRSQLLDSPDVTLQRENIAKGAAPIPARESVVRYQMSMKEDDYTYTQSLRVFVGTWNVNGQPPTVSLSDWLACDVEPPDIYGIGFQELDLSKEAFLFNDTPREEEWMFAVCNALHTAVEYKRLATIRLVGMMLSVFVQKQHAPHVRGIAVDTVGTGIMGKMGNKGGVGIRFEIYNTTMCFVNSHLAAHVEEYERRNQDYRDICSRMSFTKFRPPKSIVNHDQVYWLGDLNYRIVDVDPKKVKELIDIENFDPVLEYDQLIRQHNLNEVFMGYKEGKINFRPTYKYDTGTDNWDSSEKNRAPAWCDRVLWKGDSIKQLKYRSHPIMRISDHKPVSAVFESKVRVIDTVKYRKIHEEVMKKLDKMENEFLPQVMVDTTDVIFETLRFLEPQTKELIIANTGQVPVQFEFIKKLDDTTYCKEWLHIEPYLGSVRPGEKCDIRLEVYVDKRSASKLNSGQDKLYDILVLHLEGGKDIFITVTGSYERSCFGSSLETLANITVPVREIPIGKLMDMELENRKDGLENTVYPVPKEVWYLVDYLYRYGLKEANLFEQSGLHSELIQIRNWLDNGSQDALSSSVHSVAEALLLLLESTAEPVIPYNFHSVCTDCATNYQQCRQIIQQLPDLTRNVFLYLCLFLQELLSHSNDNGLDIKTIATLFGAIFIRDPPRSRDSQNSRTQQTLDRKKANFVYHFLVNDQSDLLAIT</sequence>
<dbReference type="GO" id="GO:0004439">
    <property type="term" value="F:phosphatidylinositol-4,5-bisphosphate 5-phosphatase activity"/>
    <property type="evidence" value="ECO:0007669"/>
    <property type="project" value="UniProtKB-EC"/>
</dbReference>
<dbReference type="Proteomes" id="UP001558652">
    <property type="component" value="Unassembled WGS sequence"/>
</dbReference>
<proteinExistence type="inferred from homology"/>
<dbReference type="PANTHER" id="PTHR11200">
    <property type="entry name" value="INOSITOL 5-PHOSPHATASE"/>
    <property type="match status" value="1"/>
</dbReference>
<dbReference type="InterPro" id="IPR000198">
    <property type="entry name" value="RhoGAP_dom"/>
</dbReference>
<dbReference type="InterPro" id="IPR013783">
    <property type="entry name" value="Ig-like_fold"/>
</dbReference>
<feature type="domain" description="Rho-GAP" evidence="11">
    <location>
        <begin position="553"/>
        <end position="742"/>
    </location>
</feature>
<dbReference type="CDD" id="cd09093">
    <property type="entry name" value="INPP5c_INPP5B"/>
    <property type="match status" value="1"/>
</dbReference>
<evidence type="ECO:0000313" key="13">
    <source>
        <dbReference type="Proteomes" id="UP001558652"/>
    </source>
</evidence>
<dbReference type="SUPFAM" id="SSF48350">
    <property type="entry name" value="GTPase activation domain, GAP"/>
    <property type="match status" value="1"/>
</dbReference>
<keyword evidence="10" id="KW-0812">Transmembrane</keyword>
<dbReference type="FunFam" id="3.60.10.10:FF:000004">
    <property type="entry name" value="Type II inositol 1,4,5-trisphosphate 5-phosphatase"/>
    <property type="match status" value="1"/>
</dbReference>
<organism evidence="12 13">
    <name type="scientific">Ranatra chinensis</name>
    <dbReference type="NCBI Taxonomy" id="642074"/>
    <lineage>
        <taxon>Eukaryota</taxon>
        <taxon>Metazoa</taxon>
        <taxon>Ecdysozoa</taxon>
        <taxon>Arthropoda</taxon>
        <taxon>Hexapoda</taxon>
        <taxon>Insecta</taxon>
        <taxon>Pterygota</taxon>
        <taxon>Neoptera</taxon>
        <taxon>Paraneoptera</taxon>
        <taxon>Hemiptera</taxon>
        <taxon>Heteroptera</taxon>
        <taxon>Panheteroptera</taxon>
        <taxon>Nepomorpha</taxon>
        <taxon>Nepidae</taxon>
        <taxon>Ranatrinae</taxon>
        <taxon>Ranatra</taxon>
    </lineage>
</organism>
<keyword evidence="10" id="KW-1133">Transmembrane helix</keyword>
<dbReference type="GO" id="GO:0030670">
    <property type="term" value="C:phagocytic vesicle membrane"/>
    <property type="evidence" value="ECO:0007669"/>
    <property type="project" value="UniProtKB-SubCell"/>
</dbReference>